<dbReference type="EMBL" id="CP159289">
    <property type="protein sequence ID" value="XCH26626.1"/>
    <property type="molecule type" value="Genomic_DNA"/>
</dbReference>
<proteinExistence type="predicted"/>
<name>A0AAU8FQ06_9BACT</name>
<gene>
    <name evidence="1" type="ORF">ABV298_09610</name>
</gene>
<evidence type="ECO:0000313" key="1">
    <source>
        <dbReference type="EMBL" id="XCH26626.1"/>
    </source>
</evidence>
<accession>A0AAU8FQ06</accession>
<reference evidence="1" key="1">
    <citation type="submission" date="2024-06" db="EMBL/GenBank/DDBJ databases">
        <title>Sequencing and assembly of the genome of Dyadobacter sp. strain 676, a symbiont of Cyamopsis tetragonoloba.</title>
        <authorList>
            <person name="Guro P."/>
            <person name="Sazanova A."/>
            <person name="Kuznetsova I."/>
            <person name="Belimov A."/>
            <person name="Safronova V."/>
        </authorList>
    </citation>
    <scope>NUCLEOTIDE SEQUENCE</scope>
    <source>
        <strain evidence="1">676</strain>
    </source>
</reference>
<dbReference type="RefSeq" id="WP_353721910.1">
    <property type="nucleotide sequence ID" value="NZ_CP159289.1"/>
</dbReference>
<dbReference type="AlphaFoldDB" id="A0AAU8FQ06"/>
<evidence type="ECO:0008006" key="2">
    <source>
        <dbReference type="Google" id="ProtNLM"/>
    </source>
</evidence>
<protein>
    <recommendedName>
        <fullName evidence="2">Porin family protein</fullName>
    </recommendedName>
</protein>
<sequence length="227" mass="25528">MKRLTIHFVSFLLILPLWGFGQNPAKKWDFGISAGYGLDRYNVKYSDQEVIPGRPTKPKSNRVLRLGVWTEREISPVVSFTGQLSYQNSRLDERPVCACGSYSGTETGEVLNWVGLLAGLRVYAAPSSKIKPFVDAKLGADYLMATTTVRSDMNTTRWHGYGFQRLVPTASLGIGIKFTRWTLGVGYDRNIYRAMKRDAGEYFGNSSLVKTSIFRQGVNANITYRLF</sequence>
<organism evidence="1">
    <name type="scientific">Dyadobacter sp. 676</name>
    <dbReference type="NCBI Taxonomy" id="3088362"/>
    <lineage>
        <taxon>Bacteria</taxon>
        <taxon>Pseudomonadati</taxon>
        <taxon>Bacteroidota</taxon>
        <taxon>Cytophagia</taxon>
        <taxon>Cytophagales</taxon>
        <taxon>Spirosomataceae</taxon>
        <taxon>Dyadobacter</taxon>
    </lineage>
</organism>